<reference evidence="2 3" key="1">
    <citation type="submission" date="2018-06" db="EMBL/GenBank/DDBJ databases">
        <title>Genomic Encyclopedia of Type Strains, Phase IV (KMG-IV): sequencing the most valuable type-strain genomes for metagenomic binning, comparative biology and taxonomic classification.</title>
        <authorList>
            <person name="Goeker M."/>
        </authorList>
    </citation>
    <scope>NUCLEOTIDE SEQUENCE [LARGE SCALE GENOMIC DNA]</scope>
    <source>
        <strain evidence="2 3">DSM 26720</strain>
    </source>
</reference>
<dbReference type="OrthoDB" id="8117504at2"/>
<proteinExistence type="predicted"/>
<name>A0A364JSV1_9HYPH</name>
<gene>
    <name evidence="2" type="ORF">C7374_11484</name>
</gene>
<dbReference type="RefSeq" id="WP_111576110.1">
    <property type="nucleotide sequence ID" value="NZ_JBHEEY010000010.1"/>
</dbReference>
<keyword evidence="1" id="KW-0472">Membrane</keyword>
<evidence type="ECO:0000313" key="2">
    <source>
        <dbReference type="EMBL" id="RAK26398.1"/>
    </source>
</evidence>
<organism evidence="2 3">
    <name type="scientific">Falsochrobactrum ovis</name>
    <dbReference type="NCBI Taxonomy" id="1293442"/>
    <lineage>
        <taxon>Bacteria</taxon>
        <taxon>Pseudomonadati</taxon>
        <taxon>Pseudomonadota</taxon>
        <taxon>Alphaproteobacteria</taxon>
        <taxon>Hyphomicrobiales</taxon>
        <taxon>Brucellaceae</taxon>
        <taxon>Falsochrobactrum</taxon>
    </lineage>
</organism>
<comment type="caution">
    <text evidence="2">The sequence shown here is derived from an EMBL/GenBank/DDBJ whole genome shotgun (WGS) entry which is preliminary data.</text>
</comment>
<sequence length="110" mass="11944">MTGAEIMAVVGFIVMLIGFLFGLWKYIDSKIGSAKTEASVKAEAATSLASLTRQELSEYKLHVAETYVTKAGMSEQTGQIMRALEAIGGRLDGITERIDSLMQPKSRART</sequence>
<keyword evidence="1" id="KW-0812">Transmembrane</keyword>
<keyword evidence="1" id="KW-1133">Transmembrane helix</keyword>
<dbReference type="Proteomes" id="UP000249453">
    <property type="component" value="Unassembled WGS sequence"/>
</dbReference>
<protein>
    <submittedName>
        <fullName evidence="2">Uncharacterized protein</fullName>
    </submittedName>
</protein>
<keyword evidence="3" id="KW-1185">Reference proteome</keyword>
<feature type="transmembrane region" description="Helical" evidence="1">
    <location>
        <begin position="6"/>
        <end position="27"/>
    </location>
</feature>
<dbReference type="EMBL" id="QLMK01000014">
    <property type="protein sequence ID" value="RAK26398.1"/>
    <property type="molecule type" value="Genomic_DNA"/>
</dbReference>
<evidence type="ECO:0000256" key="1">
    <source>
        <dbReference type="SAM" id="Phobius"/>
    </source>
</evidence>
<evidence type="ECO:0000313" key="3">
    <source>
        <dbReference type="Proteomes" id="UP000249453"/>
    </source>
</evidence>
<accession>A0A364JSV1</accession>
<dbReference type="AlphaFoldDB" id="A0A364JSV1"/>